<dbReference type="STRING" id="559304.G8YC08"/>
<dbReference type="Proteomes" id="UP000005222">
    <property type="component" value="Chromosome J"/>
</dbReference>
<feature type="compositionally biased region" description="Basic and acidic residues" evidence="1">
    <location>
        <begin position="223"/>
        <end position="271"/>
    </location>
</feature>
<feature type="compositionally biased region" description="Polar residues" evidence="1">
    <location>
        <begin position="195"/>
        <end position="219"/>
    </location>
</feature>
<dbReference type="HOGENOM" id="CLU_416198_0_0_1"/>
<name>G8YC08_PICSO</name>
<feature type="compositionally biased region" description="Basic residues" evidence="1">
    <location>
        <begin position="31"/>
        <end position="48"/>
    </location>
</feature>
<protein>
    <submittedName>
        <fullName evidence="2">Piso0_002216 protein</fullName>
    </submittedName>
</protein>
<feature type="region of interest" description="Disordered" evidence="1">
    <location>
        <begin position="419"/>
        <end position="451"/>
    </location>
</feature>
<feature type="region of interest" description="Disordered" evidence="1">
    <location>
        <begin position="111"/>
        <end position="278"/>
    </location>
</feature>
<sequence>MSLSSTIPNNTNDGGRGRSKVLGGSNPQNKRVYHKHKAHNRSLSHNKLTKLTSPTAPAGQAPGTRPNIGRSRSTEVVFKTNNRPGLLKRNNRSFNKLSSFGSLQPLTKSISNQSIRSNKSTNSLKGSAGIPHNGIRTSAKRGKAIMMLNDDDADSNEYEDIENSSYKENRDDSADTFEAQERESLKYNENDTNHETGQVDQSNEGENYSPENASQSPYNPESGVEHNTEGHQNEGDVGERKPDDKANKKHEKVEDNDKNDIAEPDSQRKLETTPTEAIASRYSSTDDLPTVGNLYGGSLLLSQSTGLTKKIGKEMNTAKHPENRYQVQTGVQANMNPNFLAGQRNPHEDSGMRKDLMSTIGHGSLANSSLDSAGESNGGISFKAYPINSNNTSVDHNIAEPVITNKNVNQASSYQPNQTILNNLKNNGNVAPDRTYANAEVPHPQNTKDQSLQSFLNQSQAHQHTIETRTQQRLWLQRENSLMDIANAGGLRTNFSNLSLNNLMFANNRSSQNIREQGQMLMTPNNMHGNDGQSDSYINNNSLYTASQPAIDRQASSSSISGFLAAKNSSLNSIQTKTEFERLNHEYLNVRRHLNPIGESLNRIDVVIGHSKIEVVKSAKDKDKDKDKDVSKLLRSENRNANSFLEFTPSYKEKESTIHNNVNKMWQDAIVSISHQPFNNNPRGQDKPQTQPPPIQTQMQAVNRQHSFGPNNFNNLRSPQTPTTRAVKLAAQAQANASSRANI</sequence>
<evidence type="ECO:0000313" key="2">
    <source>
        <dbReference type="EMBL" id="CCE82489.1"/>
    </source>
</evidence>
<dbReference type="OrthoDB" id="5430106at2759"/>
<dbReference type="PANTHER" id="PTHR22794">
    <property type="entry name" value="THAP DOMAIN PROTEIN 11"/>
    <property type="match status" value="1"/>
</dbReference>
<evidence type="ECO:0000313" key="3">
    <source>
        <dbReference type="Proteomes" id="UP000005222"/>
    </source>
</evidence>
<feature type="region of interest" description="Disordered" evidence="1">
    <location>
        <begin position="1"/>
        <end position="75"/>
    </location>
</feature>
<feature type="region of interest" description="Disordered" evidence="1">
    <location>
        <begin position="675"/>
        <end position="695"/>
    </location>
</feature>
<feature type="compositionally biased region" description="Basic and acidic residues" evidence="1">
    <location>
        <begin position="165"/>
        <end position="194"/>
    </location>
</feature>
<feature type="compositionally biased region" description="Polar residues" evidence="1">
    <location>
        <begin position="1"/>
        <end position="13"/>
    </location>
</feature>
<accession>G8YC08</accession>
<dbReference type="GO" id="GO:0031929">
    <property type="term" value="P:TOR signaling"/>
    <property type="evidence" value="ECO:0007669"/>
    <property type="project" value="InterPro"/>
</dbReference>
<dbReference type="PANTHER" id="PTHR22794:SF2">
    <property type="entry name" value="THAP DOMAIN-CONTAINING PROTEIN 11"/>
    <property type="match status" value="1"/>
</dbReference>
<organism evidence="2 3">
    <name type="scientific">Pichia sorbitophila (strain ATCC MYA-4447 / BCRC 22081 / CBS 7064 / NBRC 10061 / NRRL Y-12695)</name>
    <name type="common">Hybrid yeast</name>
    <dbReference type="NCBI Taxonomy" id="559304"/>
    <lineage>
        <taxon>Eukaryota</taxon>
        <taxon>Fungi</taxon>
        <taxon>Dikarya</taxon>
        <taxon>Ascomycota</taxon>
        <taxon>Saccharomycotina</taxon>
        <taxon>Pichiomycetes</taxon>
        <taxon>Debaryomycetaceae</taxon>
        <taxon>Millerozyma</taxon>
    </lineage>
</organism>
<keyword evidence="3" id="KW-1185">Reference proteome</keyword>
<dbReference type="Pfam" id="PF10452">
    <property type="entry name" value="TCO89"/>
    <property type="match status" value="1"/>
</dbReference>
<dbReference type="GO" id="GO:0031931">
    <property type="term" value="C:TORC1 complex"/>
    <property type="evidence" value="ECO:0007669"/>
    <property type="project" value="InterPro"/>
</dbReference>
<dbReference type="EMBL" id="FO082050">
    <property type="protein sequence ID" value="CCE82489.1"/>
    <property type="molecule type" value="Genomic_DNA"/>
</dbReference>
<proteinExistence type="predicted"/>
<gene>
    <name evidence="2" type="primary">Piso0_002216</name>
    <name evidence="2" type="ORF">GNLVRS01_PISO0J07203g</name>
</gene>
<dbReference type="InterPro" id="IPR018857">
    <property type="entry name" value="TORC1_cplx_su_TCO89"/>
</dbReference>
<feature type="compositionally biased region" description="Acidic residues" evidence="1">
    <location>
        <begin position="149"/>
        <end position="162"/>
    </location>
</feature>
<dbReference type="GO" id="GO:0000329">
    <property type="term" value="C:fungal-type vacuole membrane"/>
    <property type="evidence" value="ECO:0007669"/>
    <property type="project" value="TreeGrafter"/>
</dbReference>
<reference evidence="2 3" key="1">
    <citation type="journal article" date="2012" name="G3 (Bethesda)">
        <title>Pichia sorbitophila, an interspecies yeast hybrid reveals early steps of genome resolution following polyploidization.</title>
        <authorList>
            <person name="Leh Louis V."/>
            <person name="Despons L."/>
            <person name="Friedrich A."/>
            <person name="Martin T."/>
            <person name="Durrens P."/>
            <person name="Casaregola S."/>
            <person name="Neuveglise C."/>
            <person name="Fairhead C."/>
            <person name="Marck C."/>
            <person name="Cruz J.A."/>
            <person name="Straub M.L."/>
            <person name="Kugler V."/>
            <person name="Sacerdot C."/>
            <person name="Uzunov Z."/>
            <person name="Thierry A."/>
            <person name="Weiss S."/>
            <person name="Bleykasten C."/>
            <person name="De Montigny J."/>
            <person name="Jacques N."/>
            <person name="Jung P."/>
            <person name="Lemaire M."/>
            <person name="Mallet S."/>
            <person name="Morel G."/>
            <person name="Richard G.F."/>
            <person name="Sarkar A."/>
            <person name="Savel G."/>
            <person name="Schacherer J."/>
            <person name="Seret M.L."/>
            <person name="Talla E."/>
            <person name="Samson G."/>
            <person name="Jubin C."/>
            <person name="Poulain J."/>
            <person name="Vacherie B."/>
            <person name="Barbe V."/>
            <person name="Pelletier E."/>
            <person name="Sherman D.J."/>
            <person name="Westhof E."/>
            <person name="Weissenbach J."/>
            <person name="Baret P.V."/>
            <person name="Wincker P."/>
            <person name="Gaillardin C."/>
            <person name="Dujon B."/>
            <person name="Souciet J.L."/>
        </authorList>
    </citation>
    <scope>NUCLEOTIDE SEQUENCE [LARGE SCALE GENOMIC DNA]</scope>
    <source>
        <strain evidence="3">ATCC MYA-4447 / BCRC 22081 / CBS 7064 / NBRC 10061 / NRRL Y-12695</strain>
    </source>
</reference>
<dbReference type="AlphaFoldDB" id="G8YC08"/>
<evidence type="ECO:0000256" key="1">
    <source>
        <dbReference type="SAM" id="MobiDB-lite"/>
    </source>
</evidence>
<feature type="compositionally biased region" description="Polar residues" evidence="1">
    <location>
        <begin position="111"/>
        <end position="125"/>
    </location>
</feature>
<dbReference type="FunCoup" id="G8YC08">
    <property type="interactions" value="245"/>
</dbReference>
<feature type="compositionally biased region" description="Polar residues" evidence="1">
    <location>
        <begin position="419"/>
        <end position="429"/>
    </location>
</feature>
<dbReference type="eggNOG" id="ENOG502QR2V">
    <property type="taxonomic scope" value="Eukaryota"/>
</dbReference>
<dbReference type="InParanoid" id="G8YC08"/>